<feature type="transmembrane region" description="Helical" evidence="1">
    <location>
        <begin position="65"/>
        <end position="92"/>
    </location>
</feature>
<feature type="transmembrane region" description="Helical" evidence="1">
    <location>
        <begin position="130"/>
        <end position="148"/>
    </location>
</feature>
<keyword evidence="1" id="KW-0812">Transmembrane</keyword>
<dbReference type="EMBL" id="FOIE01000011">
    <property type="protein sequence ID" value="SET94768.1"/>
    <property type="molecule type" value="Genomic_DNA"/>
</dbReference>
<organism evidence="2 3">
    <name type="scientific">Geodermatophilus poikilotrophus</name>
    <dbReference type="NCBI Taxonomy" id="1333667"/>
    <lineage>
        <taxon>Bacteria</taxon>
        <taxon>Bacillati</taxon>
        <taxon>Actinomycetota</taxon>
        <taxon>Actinomycetes</taxon>
        <taxon>Geodermatophilales</taxon>
        <taxon>Geodermatophilaceae</taxon>
        <taxon>Geodermatophilus</taxon>
    </lineage>
</organism>
<proteinExistence type="predicted"/>
<accession>A0A1I0IFG4</accession>
<dbReference type="Proteomes" id="UP000198507">
    <property type="component" value="Unassembled WGS sequence"/>
</dbReference>
<keyword evidence="1" id="KW-1133">Transmembrane helix</keyword>
<feature type="transmembrane region" description="Helical" evidence="1">
    <location>
        <begin position="99"/>
        <end position="118"/>
    </location>
</feature>
<keyword evidence="3" id="KW-1185">Reference proteome</keyword>
<feature type="transmembrane region" description="Helical" evidence="1">
    <location>
        <begin position="157"/>
        <end position="176"/>
    </location>
</feature>
<reference evidence="3" key="1">
    <citation type="submission" date="2016-10" db="EMBL/GenBank/DDBJ databases">
        <authorList>
            <person name="Varghese N."/>
            <person name="Submissions S."/>
        </authorList>
    </citation>
    <scope>NUCLEOTIDE SEQUENCE [LARGE SCALE GENOMIC DNA]</scope>
    <source>
        <strain evidence="3">DSM 44209</strain>
    </source>
</reference>
<evidence type="ECO:0000256" key="1">
    <source>
        <dbReference type="SAM" id="Phobius"/>
    </source>
</evidence>
<sequence length="214" mass="22549">MSHPPHPVRRPASRPTPGPATWQVLGAALAVGFLALAATQAAAWSFGEPVAVLTRDPQTSADVAWYTGSVAVFTDMVWAVVAACTLLAAWLVPQERPRLVALGLFAVVLAADDALLIHDEVGPINGVPQEAFLAVYALAALLLLVPFLRHPWTASSVAFLLGAALLGLSIVADQLFPGLHLLEDGAKLLGVLLWTTVPVLALRDWRRAGQPTGP</sequence>
<name>A0A1I0IFG4_9ACTN</name>
<protein>
    <submittedName>
        <fullName evidence="2">Uncharacterized protein</fullName>
    </submittedName>
</protein>
<keyword evidence="1" id="KW-0472">Membrane</keyword>
<dbReference type="AlphaFoldDB" id="A0A1I0IFG4"/>
<evidence type="ECO:0000313" key="2">
    <source>
        <dbReference type="EMBL" id="SET94768.1"/>
    </source>
</evidence>
<evidence type="ECO:0000313" key="3">
    <source>
        <dbReference type="Proteomes" id="UP000198507"/>
    </source>
</evidence>
<gene>
    <name evidence="2" type="ORF">SAMN04488546_4366</name>
</gene>